<sequence length="150" mass="15544">MGSDGAPSAKRRPRALRATRTGGFRNQHELWVQASTQASNPAWPCARGGSPPRQGPMGQATGFHGPKGLTASGPQPTARPPLPPRGHPRALAMALTSKGPAQPPTRSRGSSQELRDSGPPEAFPITSSSPHTCFPSSLLSAAPGPCRTQS</sequence>
<evidence type="ECO:0000313" key="1">
    <source>
        <dbReference type="EMBL" id="CAM9536323.1"/>
    </source>
</evidence>
<gene>
    <name evidence="1" type="ORF">MRATA1EN22A_LOCUS3896</name>
</gene>
<organism evidence="1 2">
    <name type="scientific">Rangifer tarandus platyrhynchus</name>
    <name type="common">Svalbard reindeer</name>
    <dbReference type="NCBI Taxonomy" id="3082113"/>
    <lineage>
        <taxon>Eukaryota</taxon>
        <taxon>Metazoa</taxon>
        <taxon>Chordata</taxon>
        <taxon>Craniata</taxon>
        <taxon>Vertebrata</taxon>
        <taxon>Euteleostomi</taxon>
        <taxon>Mammalia</taxon>
        <taxon>Eutheria</taxon>
        <taxon>Laurasiatheria</taxon>
        <taxon>Artiodactyla</taxon>
        <taxon>Ruminantia</taxon>
        <taxon>Pecora</taxon>
        <taxon>Cervidae</taxon>
        <taxon>Odocoileinae</taxon>
        <taxon>Rangifer</taxon>
    </lineage>
</organism>
<name>A0AC59YAQ3_RANTA</name>
<protein>
    <submittedName>
        <fullName evidence="1">Uncharacterized protein</fullName>
    </submittedName>
</protein>
<dbReference type="EMBL" id="OX596096">
    <property type="protein sequence ID" value="CAM9536323.1"/>
    <property type="molecule type" value="Genomic_DNA"/>
</dbReference>
<reference evidence="1" key="1">
    <citation type="submission" date="2023-05" db="EMBL/GenBank/DDBJ databases">
        <authorList>
            <consortium name="ELIXIR-Norway"/>
        </authorList>
    </citation>
    <scope>NUCLEOTIDE SEQUENCE</scope>
</reference>
<dbReference type="Proteomes" id="UP001162501">
    <property type="component" value="Chromosome 12"/>
</dbReference>
<accession>A0AC59YAQ3</accession>
<evidence type="ECO:0000313" key="2">
    <source>
        <dbReference type="Proteomes" id="UP001162501"/>
    </source>
</evidence>
<reference evidence="1" key="2">
    <citation type="submission" date="2025-03" db="EMBL/GenBank/DDBJ databases">
        <authorList>
            <consortium name="ELIXIR-Norway"/>
            <consortium name="Elixir Norway"/>
        </authorList>
    </citation>
    <scope>NUCLEOTIDE SEQUENCE</scope>
</reference>
<proteinExistence type="predicted"/>